<organism evidence="5 6">
    <name type="scientific">Lysobacter silvisoli</name>
    <dbReference type="NCBI Taxonomy" id="2293254"/>
    <lineage>
        <taxon>Bacteria</taxon>
        <taxon>Pseudomonadati</taxon>
        <taxon>Pseudomonadota</taxon>
        <taxon>Gammaproteobacteria</taxon>
        <taxon>Lysobacterales</taxon>
        <taxon>Lysobacteraceae</taxon>
        <taxon>Lysobacter</taxon>
    </lineage>
</organism>
<dbReference type="GO" id="GO:0016787">
    <property type="term" value="F:hydrolase activity"/>
    <property type="evidence" value="ECO:0007669"/>
    <property type="project" value="UniProtKB-KW"/>
</dbReference>
<accession>A0A371K4Q0</accession>
<keyword evidence="3" id="KW-0067">ATP-binding</keyword>
<dbReference type="OrthoDB" id="9778567at2"/>
<sequence>MNAGAAAAVDCEALADDAWLLRLGREIDPAVNARVHALAARLRAQPPAWLRDLVPAYASLALFFDPAAVAADAARDWLLTQYANLGAGEVGSQDARDVEIPVIYGGAFGPDLESSAAELGLSPQALIERHSGALYTVAMIGFAPGFPYLSGLAPELALPRLATPRTEVAAGSVAIGGAQTGIYPRPGPGGWRLLGRTPLRLFDAGRAAPSLLQPGDRVRFRPIDAAEFARLEAAS</sequence>
<evidence type="ECO:0000313" key="5">
    <source>
        <dbReference type="EMBL" id="RDZ28840.1"/>
    </source>
</evidence>
<protein>
    <submittedName>
        <fullName evidence="5">Allophanate hydrolase</fullName>
    </submittedName>
</protein>
<dbReference type="InterPro" id="IPR010016">
    <property type="entry name" value="PxpB"/>
</dbReference>
<evidence type="ECO:0000256" key="3">
    <source>
        <dbReference type="ARBA" id="ARBA00022840"/>
    </source>
</evidence>
<comment type="caution">
    <text evidence="5">The sequence shown here is derived from an EMBL/GenBank/DDBJ whole genome shotgun (WGS) entry which is preliminary data.</text>
</comment>
<dbReference type="EMBL" id="QTSU01000001">
    <property type="protein sequence ID" value="RDZ28840.1"/>
    <property type="molecule type" value="Genomic_DNA"/>
</dbReference>
<dbReference type="Pfam" id="PF02682">
    <property type="entry name" value="CT_C_D"/>
    <property type="match status" value="1"/>
</dbReference>
<dbReference type="Proteomes" id="UP000264492">
    <property type="component" value="Unassembled WGS sequence"/>
</dbReference>
<name>A0A371K4Q0_9GAMM</name>
<dbReference type="Gene3D" id="3.30.1360.40">
    <property type="match status" value="1"/>
</dbReference>
<keyword evidence="6" id="KW-1185">Reference proteome</keyword>
<dbReference type="AlphaFoldDB" id="A0A371K4Q0"/>
<reference evidence="5 6" key="1">
    <citation type="submission" date="2018-08" db="EMBL/GenBank/DDBJ databases">
        <title>Lysobacter sp. zong2l5, whole genome shotgun sequence.</title>
        <authorList>
            <person name="Zhang X."/>
            <person name="Feng G."/>
            <person name="Zhu H."/>
        </authorList>
    </citation>
    <scope>NUCLEOTIDE SEQUENCE [LARGE SCALE GENOMIC DNA]</scope>
    <source>
        <strain evidence="6">zong2l5</strain>
    </source>
</reference>
<keyword evidence="1" id="KW-0547">Nucleotide-binding</keyword>
<dbReference type="SMART" id="SM00796">
    <property type="entry name" value="AHS1"/>
    <property type="match status" value="1"/>
</dbReference>
<dbReference type="GO" id="GO:0005524">
    <property type="term" value="F:ATP binding"/>
    <property type="evidence" value="ECO:0007669"/>
    <property type="project" value="UniProtKB-KW"/>
</dbReference>
<gene>
    <name evidence="5" type="ORF">DX914_06935</name>
</gene>
<proteinExistence type="predicted"/>
<dbReference type="PANTHER" id="PTHR34698">
    <property type="entry name" value="5-OXOPROLINASE SUBUNIT B"/>
    <property type="match status" value="1"/>
</dbReference>
<dbReference type="SUPFAM" id="SSF160467">
    <property type="entry name" value="PH0987 N-terminal domain-like"/>
    <property type="match status" value="1"/>
</dbReference>
<dbReference type="InterPro" id="IPR003833">
    <property type="entry name" value="CT_C_D"/>
</dbReference>
<dbReference type="Gene3D" id="2.40.100.10">
    <property type="entry name" value="Cyclophilin-like"/>
    <property type="match status" value="1"/>
</dbReference>
<dbReference type="SUPFAM" id="SSF50891">
    <property type="entry name" value="Cyclophilin-like"/>
    <property type="match status" value="1"/>
</dbReference>
<evidence type="ECO:0000256" key="2">
    <source>
        <dbReference type="ARBA" id="ARBA00022801"/>
    </source>
</evidence>
<keyword evidence="2 5" id="KW-0378">Hydrolase</keyword>
<dbReference type="NCBIfam" id="TIGR00370">
    <property type="entry name" value="5-oxoprolinase subunit PxpB"/>
    <property type="match status" value="1"/>
</dbReference>
<dbReference type="InterPro" id="IPR029000">
    <property type="entry name" value="Cyclophilin-like_dom_sf"/>
</dbReference>
<dbReference type="RefSeq" id="WP_115858277.1">
    <property type="nucleotide sequence ID" value="NZ_QTSU01000001.1"/>
</dbReference>
<evidence type="ECO:0000256" key="1">
    <source>
        <dbReference type="ARBA" id="ARBA00022741"/>
    </source>
</evidence>
<evidence type="ECO:0000313" key="6">
    <source>
        <dbReference type="Proteomes" id="UP000264492"/>
    </source>
</evidence>
<dbReference type="PANTHER" id="PTHR34698:SF2">
    <property type="entry name" value="5-OXOPROLINASE SUBUNIT B"/>
    <property type="match status" value="1"/>
</dbReference>
<feature type="domain" description="Carboxyltransferase" evidence="4">
    <location>
        <begin position="9"/>
        <end position="212"/>
    </location>
</feature>
<evidence type="ECO:0000259" key="4">
    <source>
        <dbReference type="SMART" id="SM00796"/>
    </source>
</evidence>